<sequence>MSTSSRDAEKFVVRLPDGMRGKINEVARTNHRSMNSEIIERLDRTLIEDATGILNVDLMAQLSIRCKELEARLEELQDQPTVNLLKRALEQVTRRCEELEARAPGAQLKIAARG</sequence>
<protein>
    <submittedName>
        <fullName evidence="3">Arc family DNA-binding protein</fullName>
    </submittedName>
</protein>
<keyword evidence="3" id="KW-0238">DNA-binding</keyword>
<accession>A0A7X1L038</accession>
<dbReference type="InterPro" id="IPR010985">
    <property type="entry name" value="Ribbon_hlx_hlx"/>
</dbReference>
<dbReference type="GO" id="GO:0003677">
    <property type="term" value="F:DNA binding"/>
    <property type="evidence" value="ECO:0007669"/>
    <property type="project" value="UniProtKB-KW"/>
</dbReference>
<feature type="domain" description="Arc-like DNA binding" evidence="2">
    <location>
        <begin position="5"/>
        <end position="46"/>
    </location>
</feature>
<dbReference type="InterPro" id="IPR013321">
    <property type="entry name" value="Arc_rbn_hlx_hlx"/>
</dbReference>
<comment type="caution">
    <text evidence="3">The sequence shown here is derived from an EMBL/GenBank/DDBJ whole genome shotgun (WGS) entry which is preliminary data.</text>
</comment>
<feature type="coiled-coil region" evidence="1">
    <location>
        <begin position="59"/>
        <end position="109"/>
    </location>
</feature>
<gene>
    <name evidence="3" type="ORF">H7995_23170</name>
</gene>
<dbReference type="GO" id="GO:0006355">
    <property type="term" value="P:regulation of DNA-templated transcription"/>
    <property type="evidence" value="ECO:0007669"/>
    <property type="project" value="InterPro"/>
</dbReference>
<dbReference type="AlphaFoldDB" id="A0A7X1L038"/>
<dbReference type="InterPro" id="IPR005569">
    <property type="entry name" value="Arc_DNA-bd_dom"/>
</dbReference>
<keyword evidence="1" id="KW-0175">Coiled coil</keyword>
<dbReference type="SUPFAM" id="SSF47598">
    <property type="entry name" value="Ribbon-helix-helix"/>
    <property type="match status" value="1"/>
</dbReference>
<proteinExistence type="predicted"/>
<evidence type="ECO:0000256" key="1">
    <source>
        <dbReference type="SAM" id="Coils"/>
    </source>
</evidence>
<reference evidence="3 4" key="1">
    <citation type="submission" date="2020-08" db="EMBL/GenBank/DDBJ databases">
        <title>Pseudomonas sp. nov.</title>
        <authorList>
            <person name="Gieschler S."/>
            <person name="Fiedler G."/>
            <person name="Brinks E."/>
            <person name="Boehnlein C."/>
            <person name="Franz C.M.A.P."/>
            <person name="Kabisch J."/>
        </authorList>
    </citation>
    <scope>NUCLEOTIDE SEQUENCE [LARGE SCALE GENOMIC DNA]</scope>
    <source>
        <strain evidence="3 4">MBT-1</strain>
    </source>
</reference>
<evidence type="ECO:0000313" key="4">
    <source>
        <dbReference type="Proteomes" id="UP000526003"/>
    </source>
</evidence>
<evidence type="ECO:0000313" key="3">
    <source>
        <dbReference type="EMBL" id="MBC2692694.1"/>
    </source>
</evidence>
<dbReference type="Proteomes" id="UP000526003">
    <property type="component" value="Unassembled WGS sequence"/>
</dbReference>
<dbReference type="Pfam" id="PF03869">
    <property type="entry name" value="Arc"/>
    <property type="match status" value="1"/>
</dbReference>
<evidence type="ECO:0000259" key="2">
    <source>
        <dbReference type="Pfam" id="PF03869"/>
    </source>
</evidence>
<dbReference type="EMBL" id="JACMYG010000031">
    <property type="protein sequence ID" value="MBC2692694.1"/>
    <property type="molecule type" value="Genomic_DNA"/>
</dbReference>
<name>A0A7X1L038_9PSED</name>
<dbReference type="Gene3D" id="1.10.1220.10">
    <property type="entry name" value="Met repressor-like"/>
    <property type="match status" value="1"/>
</dbReference>
<keyword evidence="4" id="KW-1185">Reference proteome</keyword>
<organism evidence="3 4">
    <name type="scientific">Pseudomonas kielensis</name>
    <dbReference type="NCBI Taxonomy" id="2762577"/>
    <lineage>
        <taxon>Bacteria</taxon>
        <taxon>Pseudomonadati</taxon>
        <taxon>Pseudomonadota</taxon>
        <taxon>Gammaproteobacteria</taxon>
        <taxon>Pseudomonadales</taxon>
        <taxon>Pseudomonadaceae</taxon>
        <taxon>Pseudomonas</taxon>
    </lineage>
</organism>